<dbReference type="SUPFAM" id="SSF46785">
    <property type="entry name" value="Winged helix' DNA-binding domain"/>
    <property type="match status" value="1"/>
</dbReference>
<dbReference type="InterPro" id="IPR036390">
    <property type="entry name" value="WH_DNA-bd_sf"/>
</dbReference>
<feature type="domain" description="HTH arsR-type" evidence="5">
    <location>
        <begin position="23"/>
        <end position="118"/>
    </location>
</feature>
<dbReference type="PANTHER" id="PTHR43132">
    <property type="entry name" value="ARSENICAL RESISTANCE OPERON REPRESSOR ARSR-RELATED"/>
    <property type="match status" value="1"/>
</dbReference>
<dbReference type="NCBIfam" id="NF033788">
    <property type="entry name" value="HTH_metalloreg"/>
    <property type="match status" value="1"/>
</dbReference>
<keyword evidence="1" id="KW-0805">Transcription regulation</keyword>
<dbReference type="EMBL" id="FOLT01000016">
    <property type="protein sequence ID" value="SFC65436.1"/>
    <property type="molecule type" value="Genomic_DNA"/>
</dbReference>
<keyword evidence="7" id="KW-1185">Reference proteome</keyword>
<dbReference type="PROSITE" id="PS50987">
    <property type="entry name" value="HTH_ARSR_2"/>
    <property type="match status" value="1"/>
</dbReference>
<dbReference type="GO" id="GO:0003700">
    <property type="term" value="F:DNA-binding transcription factor activity"/>
    <property type="evidence" value="ECO:0007669"/>
    <property type="project" value="InterPro"/>
</dbReference>
<dbReference type="Gene3D" id="1.10.10.10">
    <property type="entry name" value="Winged helix-like DNA-binding domain superfamily/Winged helix DNA-binding domain"/>
    <property type="match status" value="1"/>
</dbReference>
<dbReference type="SMART" id="SM00418">
    <property type="entry name" value="HTH_ARSR"/>
    <property type="match status" value="1"/>
</dbReference>
<gene>
    <name evidence="6" type="ORF">SAMN04488102_1162</name>
</gene>
<dbReference type="OrthoDB" id="9794330at2"/>
<dbReference type="STRING" id="753702.SAMN04488102_1162"/>
<dbReference type="GO" id="GO:0046686">
    <property type="term" value="P:response to cadmium ion"/>
    <property type="evidence" value="ECO:0007669"/>
    <property type="project" value="UniProtKB-KW"/>
</dbReference>
<name>A0A1I1KX89_9LACT</name>
<evidence type="ECO:0000256" key="2">
    <source>
        <dbReference type="ARBA" id="ARBA00023125"/>
    </source>
</evidence>
<organism evidence="6 7">
    <name type="scientific">Alkalibacterium subtropicum</name>
    <dbReference type="NCBI Taxonomy" id="753702"/>
    <lineage>
        <taxon>Bacteria</taxon>
        <taxon>Bacillati</taxon>
        <taxon>Bacillota</taxon>
        <taxon>Bacilli</taxon>
        <taxon>Lactobacillales</taxon>
        <taxon>Carnobacteriaceae</taxon>
        <taxon>Alkalibacterium</taxon>
    </lineage>
</organism>
<accession>A0A1I1KX89</accession>
<evidence type="ECO:0000256" key="3">
    <source>
        <dbReference type="ARBA" id="ARBA00023163"/>
    </source>
</evidence>
<dbReference type="InterPro" id="IPR001845">
    <property type="entry name" value="HTH_ArsR_DNA-bd_dom"/>
</dbReference>
<dbReference type="CDD" id="cd00090">
    <property type="entry name" value="HTH_ARSR"/>
    <property type="match status" value="1"/>
</dbReference>
<dbReference type="InterPro" id="IPR011991">
    <property type="entry name" value="ArsR-like_HTH"/>
</dbReference>
<dbReference type="PROSITE" id="PS00846">
    <property type="entry name" value="HTH_ARSR_1"/>
    <property type="match status" value="1"/>
</dbReference>
<evidence type="ECO:0000313" key="6">
    <source>
        <dbReference type="EMBL" id="SFC65436.1"/>
    </source>
</evidence>
<dbReference type="InterPro" id="IPR051011">
    <property type="entry name" value="Metal_resp_trans_reg"/>
</dbReference>
<proteinExistence type="predicted"/>
<keyword evidence="3" id="KW-0804">Transcription</keyword>
<evidence type="ECO:0000313" key="7">
    <source>
        <dbReference type="Proteomes" id="UP000199612"/>
    </source>
</evidence>
<evidence type="ECO:0000259" key="5">
    <source>
        <dbReference type="PROSITE" id="PS50987"/>
    </source>
</evidence>
<evidence type="ECO:0000256" key="4">
    <source>
        <dbReference type="ARBA" id="ARBA00043263"/>
    </source>
</evidence>
<dbReference type="InterPro" id="IPR018334">
    <property type="entry name" value="ArsR_HTH"/>
</dbReference>
<protein>
    <submittedName>
        <fullName evidence="6">DNA-binding transcriptional regulator, ArsR family</fullName>
    </submittedName>
</protein>
<keyword evidence="4" id="KW-0105">Cadmium resistance</keyword>
<dbReference type="GO" id="GO:0003677">
    <property type="term" value="F:DNA binding"/>
    <property type="evidence" value="ECO:0007669"/>
    <property type="project" value="UniProtKB-KW"/>
</dbReference>
<dbReference type="Pfam" id="PF01022">
    <property type="entry name" value="HTH_5"/>
    <property type="match status" value="1"/>
</dbReference>
<sequence length="121" mass="13389">MTLDVCSSTIIHEDKVKAVKDSLTDKDFSDILLLSKCIKDPSRIKILYALLTYEELCVCDLAAVLEASVASTSHHLRYLKQNGLLESKRDGKVVYYALIKEKAASVFSSLSDLTEKVTTSS</sequence>
<dbReference type="Proteomes" id="UP000199612">
    <property type="component" value="Unassembled WGS sequence"/>
</dbReference>
<keyword evidence="2 6" id="KW-0238">DNA-binding</keyword>
<dbReference type="PANTHER" id="PTHR43132:SF6">
    <property type="entry name" value="HTH-TYPE TRANSCRIPTIONAL REPRESSOR CZRA"/>
    <property type="match status" value="1"/>
</dbReference>
<dbReference type="PRINTS" id="PR00778">
    <property type="entry name" value="HTHARSR"/>
</dbReference>
<reference evidence="7" key="1">
    <citation type="submission" date="2016-10" db="EMBL/GenBank/DDBJ databases">
        <authorList>
            <person name="Varghese N."/>
            <person name="Submissions S."/>
        </authorList>
    </citation>
    <scope>NUCLEOTIDE SEQUENCE [LARGE SCALE GENOMIC DNA]</scope>
    <source>
        <strain evidence="7">DSM 23664</strain>
    </source>
</reference>
<evidence type="ECO:0000256" key="1">
    <source>
        <dbReference type="ARBA" id="ARBA00023015"/>
    </source>
</evidence>
<dbReference type="AlphaFoldDB" id="A0A1I1KX89"/>
<dbReference type="RefSeq" id="WP_091531367.1">
    <property type="nucleotide sequence ID" value="NZ_FOLT01000016.1"/>
</dbReference>
<dbReference type="InterPro" id="IPR036388">
    <property type="entry name" value="WH-like_DNA-bd_sf"/>
</dbReference>